<dbReference type="GO" id="GO:0016020">
    <property type="term" value="C:membrane"/>
    <property type="evidence" value="ECO:0007669"/>
    <property type="project" value="UniProtKB-SubCell"/>
</dbReference>
<feature type="transmembrane region" description="Helical" evidence="7">
    <location>
        <begin position="100"/>
        <end position="122"/>
    </location>
</feature>
<feature type="transmembrane region" description="Helical" evidence="7">
    <location>
        <begin position="40"/>
        <end position="64"/>
    </location>
</feature>
<evidence type="ECO:0000313" key="10">
    <source>
        <dbReference type="Proteomes" id="UP000785200"/>
    </source>
</evidence>
<protein>
    <recommendedName>
        <fullName evidence="8">Rhodopsin domain-containing protein</fullName>
    </recommendedName>
</protein>
<evidence type="ECO:0000256" key="6">
    <source>
        <dbReference type="SAM" id="MobiDB-lite"/>
    </source>
</evidence>
<feature type="transmembrane region" description="Helical" evidence="7">
    <location>
        <begin position="185"/>
        <end position="206"/>
    </location>
</feature>
<feature type="transmembrane region" description="Helical" evidence="7">
    <location>
        <begin position="6"/>
        <end position="28"/>
    </location>
</feature>
<evidence type="ECO:0000256" key="1">
    <source>
        <dbReference type="ARBA" id="ARBA00004141"/>
    </source>
</evidence>
<dbReference type="InterPro" id="IPR049326">
    <property type="entry name" value="Rhodopsin_dom_fungi"/>
</dbReference>
<dbReference type="InterPro" id="IPR052337">
    <property type="entry name" value="SAT4-like"/>
</dbReference>
<accession>A0A9P6VHH7</accession>
<proteinExistence type="inferred from homology"/>
<organism evidence="9 10">
    <name type="scientific">Hyphodiscus hymeniophilus</name>
    <dbReference type="NCBI Taxonomy" id="353542"/>
    <lineage>
        <taxon>Eukaryota</taxon>
        <taxon>Fungi</taxon>
        <taxon>Dikarya</taxon>
        <taxon>Ascomycota</taxon>
        <taxon>Pezizomycotina</taxon>
        <taxon>Leotiomycetes</taxon>
        <taxon>Helotiales</taxon>
        <taxon>Hyphodiscaceae</taxon>
        <taxon>Hyphodiscus</taxon>
    </lineage>
</organism>
<feature type="transmembrane region" description="Helical" evidence="7">
    <location>
        <begin position="134"/>
        <end position="156"/>
    </location>
</feature>
<dbReference type="AlphaFoldDB" id="A0A9P6VHH7"/>
<evidence type="ECO:0000256" key="5">
    <source>
        <dbReference type="ARBA" id="ARBA00038359"/>
    </source>
</evidence>
<gene>
    <name evidence="9" type="ORF">D0Z07_5941</name>
</gene>
<keyword evidence="3 7" id="KW-1133">Transmembrane helix</keyword>
<dbReference type="OrthoDB" id="444631at2759"/>
<sequence length="385" mass="42501">MYTHTEFLAIVWTLWSLALTTTIARVVIRLRIQRKFYAEDYFAVLAMVFLTTLSAVVTAAAPIFEMTQAYLIAAAVDPETPLPLPAAEFTAHTIRALKLMFAQMLLFWSTLWAGKFSLLVFFRHMVVGIPRYMHIWWGVFTLVLLTYLACMLSNFLTCVPLDKYWSATGCSSPDDLKRSGASIKFATGVDIAADFLVMLLPLRLLVTLQISLKQKLGLAGLFSLGIIVIVFAFVRLFKVTRATALSQTDPTTLADGPIILSLWSTIEAAVSVIVANLPAFRSLLRNKGNTGFSKSKGERSTGYPTQITSKITASQSAIVSRNRGYELESLSSFDGDSDGKSRGRIKDIEGGGKGEIVMTRQVSVQSRQILVEETPQTSRTNFGRP</sequence>
<feature type="transmembrane region" description="Helical" evidence="7">
    <location>
        <begin position="218"/>
        <end position="237"/>
    </location>
</feature>
<feature type="region of interest" description="Disordered" evidence="6">
    <location>
        <begin position="330"/>
        <end position="354"/>
    </location>
</feature>
<evidence type="ECO:0000256" key="4">
    <source>
        <dbReference type="ARBA" id="ARBA00023136"/>
    </source>
</evidence>
<feature type="domain" description="Rhodopsin" evidence="8">
    <location>
        <begin position="24"/>
        <end position="285"/>
    </location>
</feature>
<evidence type="ECO:0000256" key="2">
    <source>
        <dbReference type="ARBA" id="ARBA00022692"/>
    </source>
</evidence>
<evidence type="ECO:0000256" key="7">
    <source>
        <dbReference type="SAM" id="Phobius"/>
    </source>
</evidence>
<dbReference type="EMBL" id="VNKQ01000011">
    <property type="protein sequence ID" value="KAG0648038.1"/>
    <property type="molecule type" value="Genomic_DNA"/>
</dbReference>
<evidence type="ECO:0000256" key="3">
    <source>
        <dbReference type="ARBA" id="ARBA00022989"/>
    </source>
</evidence>
<comment type="similarity">
    <text evidence="5">Belongs to the SAT4 family.</text>
</comment>
<keyword evidence="10" id="KW-1185">Reference proteome</keyword>
<dbReference type="PANTHER" id="PTHR33048">
    <property type="entry name" value="PTH11-LIKE INTEGRAL MEMBRANE PROTEIN (AFU_ORTHOLOGUE AFUA_5G11245)"/>
    <property type="match status" value="1"/>
</dbReference>
<keyword evidence="2 7" id="KW-0812">Transmembrane</keyword>
<name>A0A9P6VHH7_9HELO</name>
<comment type="subcellular location">
    <subcellularLocation>
        <location evidence="1">Membrane</location>
        <topology evidence="1">Multi-pass membrane protein</topology>
    </subcellularLocation>
</comment>
<comment type="caution">
    <text evidence="9">The sequence shown here is derived from an EMBL/GenBank/DDBJ whole genome shotgun (WGS) entry which is preliminary data.</text>
</comment>
<feature type="transmembrane region" description="Helical" evidence="7">
    <location>
        <begin position="257"/>
        <end position="277"/>
    </location>
</feature>
<evidence type="ECO:0000313" key="9">
    <source>
        <dbReference type="EMBL" id="KAG0648038.1"/>
    </source>
</evidence>
<dbReference type="Pfam" id="PF20684">
    <property type="entry name" value="Fung_rhodopsin"/>
    <property type="match status" value="1"/>
</dbReference>
<feature type="compositionally biased region" description="Basic and acidic residues" evidence="6">
    <location>
        <begin position="337"/>
        <end position="352"/>
    </location>
</feature>
<evidence type="ECO:0000259" key="8">
    <source>
        <dbReference type="Pfam" id="PF20684"/>
    </source>
</evidence>
<keyword evidence="4 7" id="KW-0472">Membrane</keyword>
<reference evidence="9" key="1">
    <citation type="submission" date="2019-07" db="EMBL/GenBank/DDBJ databases">
        <title>Hyphodiscus hymeniophilus genome sequencing and assembly.</title>
        <authorList>
            <person name="Kramer G."/>
            <person name="Nodwell J."/>
        </authorList>
    </citation>
    <scope>NUCLEOTIDE SEQUENCE</scope>
    <source>
        <strain evidence="9">ATCC 34498</strain>
    </source>
</reference>
<dbReference type="PANTHER" id="PTHR33048:SF162">
    <property type="entry name" value="SATRATOXIN BIOSYNTHESIS SC1 CLUSTER PROTEIN 4"/>
    <property type="match status" value="1"/>
</dbReference>
<dbReference type="Proteomes" id="UP000785200">
    <property type="component" value="Unassembled WGS sequence"/>
</dbReference>